<dbReference type="InterPro" id="IPR000742">
    <property type="entry name" value="EGF"/>
</dbReference>
<accession>A0A9D4F539</accession>
<dbReference type="Gene3D" id="2.10.25.10">
    <property type="entry name" value="Laminin"/>
    <property type="match status" value="2"/>
</dbReference>
<dbReference type="GO" id="GO:0045197">
    <property type="term" value="P:establishment or maintenance of epithelial cell apical/basal polarity"/>
    <property type="evidence" value="ECO:0007669"/>
    <property type="project" value="TreeGrafter"/>
</dbReference>
<gene>
    <name evidence="16" type="ORF">DPMN_144623</name>
</gene>
<dbReference type="GO" id="GO:0007154">
    <property type="term" value="P:cell communication"/>
    <property type="evidence" value="ECO:0007669"/>
    <property type="project" value="UniProtKB-ARBA"/>
</dbReference>
<evidence type="ECO:0000256" key="7">
    <source>
        <dbReference type="ARBA" id="ARBA00022737"/>
    </source>
</evidence>
<evidence type="ECO:0000256" key="13">
    <source>
        <dbReference type="PROSITE-ProRule" id="PRU00076"/>
    </source>
</evidence>
<evidence type="ECO:0000259" key="14">
    <source>
        <dbReference type="PROSITE" id="PS50026"/>
    </source>
</evidence>
<evidence type="ECO:0000313" key="17">
    <source>
        <dbReference type="Proteomes" id="UP000828390"/>
    </source>
</evidence>
<evidence type="ECO:0000256" key="4">
    <source>
        <dbReference type="ARBA" id="ARBA00022536"/>
    </source>
</evidence>
<dbReference type="FunFam" id="2.20.100.10:FF:000001">
    <property type="entry name" value="semaphorin-5A isoform X1"/>
    <property type="match status" value="1"/>
</dbReference>
<dbReference type="PRINTS" id="PR00010">
    <property type="entry name" value="EGFBLOOD"/>
</dbReference>
<keyword evidence="8" id="KW-0106">Calcium</keyword>
<dbReference type="InterPro" id="IPR018097">
    <property type="entry name" value="EGF_Ca-bd_CS"/>
</dbReference>
<keyword evidence="9" id="KW-1133">Transmembrane helix</keyword>
<keyword evidence="12" id="KW-0325">Glycoprotein</keyword>
<keyword evidence="5" id="KW-0812">Transmembrane</keyword>
<dbReference type="PROSITE" id="PS50092">
    <property type="entry name" value="TSP1"/>
    <property type="match status" value="1"/>
</dbReference>
<feature type="disulfide bond" evidence="13">
    <location>
        <begin position="121"/>
        <end position="130"/>
    </location>
</feature>
<dbReference type="InterPro" id="IPR051022">
    <property type="entry name" value="Notch_Cell-Fate_Det"/>
</dbReference>
<dbReference type="InterPro" id="IPR000884">
    <property type="entry name" value="TSP1_rpt"/>
</dbReference>
<evidence type="ECO:0000256" key="9">
    <source>
        <dbReference type="ARBA" id="ARBA00022989"/>
    </source>
</evidence>
<dbReference type="PANTHER" id="PTHR24049:SF22">
    <property type="entry name" value="DROSOPHILA CRUMBS HOMOLOG"/>
    <property type="match status" value="1"/>
</dbReference>
<dbReference type="AlphaFoldDB" id="A0A9D4F539"/>
<dbReference type="SMART" id="SM00179">
    <property type="entry name" value="EGF_CA"/>
    <property type="match status" value="2"/>
</dbReference>
<dbReference type="PANTHER" id="PTHR24049">
    <property type="entry name" value="CRUMBS FAMILY MEMBER"/>
    <property type="match status" value="1"/>
</dbReference>
<dbReference type="SMART" id="SM00181">
    <property type="entry name" value="EGF"/>
    <property type="match status" value="2"/>
</dbReference>
<comment type="caution">
    <text evidence="13">Lacks conserved residue(s) required for the propagation of feature annotation.</text>
</comment>
<dbReference type="GO" id="GO:0023052">
    <property type="term" value="P:signaling"/>
    <property type="evidence" value="ECO:0007669"/>
    <property type="project" value="UniProtKB-ARBA"/>
</dbReference>
<comment type="subcellular location">
    <subcellularLocation>
        <location evidence="1">Cell membrane</location>
        <topology evidence="1">Single-pass type I membrane protein</topology>
    </subcellularLocation>
</comment>
<reference evidence="16" key="2">
    <citation type="submission" date="2020-11" db="EMBL/GenBank/DDBJ databases">
        <authorList>
            <person name="McCartney M.A."/>
            <person name="Auch B."/>
            <person name="Kono T."/>
            <person name="Mallez S."/>
            <person name="Becker A."/>
            <person name="Gohl D.M."/>
            <person name="Silverstein K.A.T."/>
            <person name="Koren S."/>
            <person name="Bechman K.B."/>
            <person name="Herman A."/>
            <person name="Abrahante J.E."/>
            <person name="Garbe J."/>
        </authorList>
    </citation>
    <scope>NUCLEOTIDE SEQUENCE</scope>
    <source>
        <strain evidence="16">Duluth1</strain>
        <tissue evidence="16">Whole animal</tissue>
    </source>
</reference>
<evidence type="ECO:0000256" key="10">
    <source>
        <dbReference type="ARBA" id="ARBA00023136"/>
    </source>
</evidence>
<evidence type="ECO:0000313" key="16">
    <source>
        <dbReference type="EMBL" id="KAH3791143.1"/>
    </source>
</evidence>
<evidence type="ECO:0000256" key="5">
    <source>
        <dbReference type="ARBA" id="ARBA00022692"/>
    </source>
</evidence>
<protein>
    <submittedName>
        <fullName evidence="16">Uncharacterized protein</fullName>
    </submittedName>
</protein>
<evidence type="ECO:0000256" key="6">
    <source>
        <dbReference type="ARBA" id="ARBA00022729"/>
    </source>
</evidence>
<dbReference type="SUPFAM" id="SSF82895">
    <property type="entry name" value="TSP-1 type 1 repeat"/>
    <property type="match status" value="1"/>
</dbReference>
<dbReference type="Proteomes" id="UP000828390">
    <property type="component" value="Unassembled WGS sequence"/>
</dbReference>
<dbReference type="PROSITE" id="PS01187">
    <property type="entry name" value="EGF_CA"/>
    <property type="match status" value="1"/>
</dbReference>
<dbReference type="GO" id="GO:0005509">
    <property type="term" value="F:calcium ion binding"/>
    <property type="evidence" value="ECO:0007669"/>
    <property type="project" value="InterPro"/>
</dbReference>
<dbReference type="Pfam" id="PF00090">
    <property type="entry name" value="TSP_1"/>
    <property type="match status" value="1"/>
</dbReference>
<evidence type="ECO:0000256" key="2">
    <source>
        <dbReference type="ARBA" id="ARBA00022473"/>
    </source>
</evidence>
<keyword evidence="4 13" id="KW-0245">EGF-like domain</keyword>
<keyword evidence="2" id="KW-0217">Developmental protein</keyword>
<dbReference type="EMBL" id="JAIWYP010000007">
    <property type="protein sequence ID" value="KAH3791143.1"/>
    <property type="molecule type" value="Genomic_DNA"/>
</dbReference>
<evidence type="ECO:0000256" key="1">
    <source>
        <dbReference type="ARBA" id="ARBA00004251"/>
    </source>
</evidence>
<keyword evidence="7" id="KW-0677">Repeat</keyword>
<dbReference type="PROSITE" id="PS00022">
    <property type="entry name" value="EGF_1"/>
    <property type="match status" value="2"/>
</dbReference>
<evidence type="ECO:0000256" key="11">
    <source>
        <dbReference type="ARBA" id="ARBA00023157"/>
    </source>
</evidence>
<dbReference type="PROSITE" id="PS00010">
    <property type="entry name" value="ASX_HYDROXYL"/>
    <property type="match status" value="2"/>
</dbReference>
<dbReference type="SUPFAM" id="SSF57196">
    <property type="entry name" value="EGF/Laminin"/>
    <property type="match status" value="2"/>
</dbReference>
<comment type="caution">
    <text evidence="16">The sequence shown here is derived from an EMBL/GenBank/DDBJ whole genome shotgun (WGS) entry which is preliminary data.</text>
</comment>
<dbReference type="InterPro" id="IPR036383">
    <property type="entry name" value="TSP1_rpt_sf"/>
</dbReference>
<evidence type="ECO:0000256" key="3">
    <source>
        <dbReference type="ARBA" id="ARBA00022475"/>
    </source>
</evidence>
<dbReference type="GO" id="GO:0005886">
    <property type="term" value="C:plasma membrane"/>
    <property type="evidence" value="ECO:0007669"/>
    <property type="project" value="UniProtKB-SubCell"/>
</dbReference>
<dbReference type="Pfam" id="PF00008">
    <property type="entry name" value="EGF"/>
    <property type="match status" value="2"/>
</dbReference>
<proteinExistence type="predicted"/>
<keyword evidence="3" id="KW-1003">Cell membrane</keyword>
<dbReference type="InterPro" id="IPR001881">
    <property type="entry name" value="EGF-like_Ca-bd_dom"/>
</dbReference>
<feature type="disulfide bond" evidence="13">
    <location>
        <begin position="83"/>
        <end position="92"/>
    </location>
</feature>
<organism evidence="16 17">
    <name type="scientific">Dreissena polymorpha</name>
    <name type="common">Zebra mussel</name>
    <name type="synonym">Mytilus polymorpha</name>
    <dbReference type="NCBI Taxonomy" id="45954"/>
    <lineage>
        <taxon>Eukaryota</taxon>
        <taxon>Metazoa</taxon>
        <taxon>Spiralia</taxon>
        <taxon>Lophotrochozoa</taxon>
        <taxon>Mollusca</taxon>
        <taxon>Bivalvia</taxon>
        <taxon>Autobranchia</taxon>
        <taxon>Heteroconchia</taxon>
        <taxon>Euheterodonta</taxon>
        <taxon>Imparidentia</taxon>
        <taxon>Neoheterodontei</taxon>
        <taxon>Myida</taxon>
        <taxon>Dreissenoidea</taxon>
        <taxon>Dreissenidae</taxon>
        <taxon>Dreissena</taxon>
    </lineage>
</organism>
<dbReference type="GO" id="GO:0032991">
    <property type="term" value="C:protein-containing complex"/>
    <property type="evidence" value="ECO:0007669"/>
    <property type="project" value="TreeGrafter"/>
</dbReference>
<keyword evidence="10" id="KW-0472">Membrane</keyword>
<dbReference type="FunFam" id="2.10.25.10:FF:000080">
    <property type="entry name" value="Neurogenic locus notch 1"/>
    <property type="match status" value="1"/>
</dbReference>
<feature type="domain" description="EGF-like" evidence="14">
    <location>
        <begin position="95"/>
        <end position="131"/>
    </location>
</feature>
<dbReference type="InterPro" id="IPR001759">
    <property type="entry name" value="PTX_dom"/>
</dbReference>
<evidence type="ECO:0000256" key="8">
    <source>
        <dbReference type="ARBA" id="ARBA00022837"/>
    </source>
</evidence>
<feature type="domain" description="EGF-like" evidence="14">
    <location>
        <begin position="57"/>
        <end position="93"/>
    </location>
</feature>
<dbReference type="PROSITE" id="PS51828">
    <property type="entry name" value="PTX_2"/>
    <property type="match status" value="1"/>
</dbReference>
<keyword evidence="11 13" id="KW-1015">Disulfide bond</keyword>
<dbReference type="FunFam" id="2.10.25.10:FF:000391">
    <property type="entry name" value="Weary, isoform C"/>
    <property type="match status" value="1"/>
</dbReference>
<dbReference type="PROSITE" id="PS50026">
    <property type="entry name" value="EGF_3"/>
    <property type="match status" value="2"/>
</dbReference>
<dbReference type="Gene3D" id="2.20.100.10">
    <property type="entry name" value="Thrombospondin type-1 (TSP1) repeat"/>
    <property type="match status" value="1"/>
</dbReference>
<reference evidence="16" key="1">
    <citation type="journal article" date="2019" name="bioRxiv">
        <title>The Genome of the Zebra Mussel, Dreissena polymorpha: A Resource for Invasive Species Research.</title>
        <authorList>
            <person name="McCartney M.A."/>
            <person name="Auch B."/>
            <person name="Kono T."/>
            <person name="Mallez S."/>
            <person name="Zhang Y."/>
            <person name="Obille A."/>
            <person name="Becker A."/>
            <person name="Abrahante J.E."/>
            <person name="Garbe J."/>
            <person name="Badalamenti J.P."/>
            <person name="Herman A."/>
            <person name="Mangelson H."/>
            <person name="Liachko I."/>
            <person name="Sullivan S."/>
            <person name="Sone E.D."/>
            <person name="Koren S."/>
            <person name="Silverstein K.A.T."/>
            <person name="Beckman K.B."/>
            <person name="Gohl D.M."/>
        </authorList>
    </citation>
    <scope>NUCLEOTIDE SEQUENCE</scope>
    <source>
        <strain evidence="16">Duluth1</strain>
        <tissue evidence="16">Whole animal</tissue>
    </source>
</reference>
<feature type="domain" description="Pentraxin (PTX)" evidence="15">
    <location>
        <begin position="1"/>
        <end position="56"/>
    </location>
</feature>
<dbReference type="CDD" id="cd00054">
    <property type="entry name" value="EGF_CA"/>
    <property type="match status" value="2"/>
</dbReference>
<name>A0A9D4F539_DREPO</name>
<evidence type="ECO:0000259" key="15">
    <source>
        <dbReference type="PROSITE" id="PS51828"/>
    </source>
</evidence>
<evidence type="ECO:0000256" key="12">
    <source>
        <dbReference type="ARBA" id="ARBA00023180"/>
    </source>
</evidence>
<keyword evidence="6" id="KW-0732">Signal</keyword>
<sequence length="174" mass="19257">MFVGRVTSLNLWDVSFNDSEIRSLPRCVNDQRGNVIAWRQFQKLEGPFLISATKCDDIDNCASTPCENEETCLDGQDMFTCSCMKAYTGDRCDVNIDDCVGNSCQNGATCIDEEESYTCECRFEFTGAFCETTIVDGGWTTWGIWGPCSVTCDSGHQVRVRDCSDPEPENGGAN</sequence>
<keyword evidence="17" id="KW-1185">Reference proteome</keyword>
<dbReference type="GO" id="GO:0007157">
    <property type="term" value="P:heterophilic cell-cell adhesion via plasma membrane cell adhesion molecules"/>
    <property type="evidence" value="ECO:0007669"/>
    <property type="project" value="TreeGrafter"/>
</dbReference>
<dbReference type="InterPro" id="IPR000152">
    <property type="entry name" value="EGF-type_Asp/Asn_hydroxyl_site"/>
</dbReference>